<reference evidence="2" key="1">
    <citation type="journal article" date="2020" name="Nature">
        <title>Giant virus diversity and host interactions through global metagenomics.</title>
        <authorList>
            <person name="Schulz F."/>
            <person name="Roux S."/>
            <person name="Paez-Espino D."/>
            <person name="Jungbluth S."/>
            <person name="Walsh D.A."/>
            <person name="Denef V.J."/>
            <person name="McMahon K.D."/>
            <person name="Konstantinidis K.T."/>
            <person name="Eloe-Fadrosh E.A."/>
            <person name="Kyrpides N.C."/>
            <person name="Woyke T."/>
        </authorList>
    </citation>
    <scope>NUCLEOTIDE SEQUENCE</scope>
    <source>
        <strain evidence="2">GVMAG-S-ERX556126-94</strain>
    </source>
</reference>
<evidence type="ECO:0000313" key="2">
    <source>
        <dbReference type="EMBL" id="QHT38998.1"/>
    </source>
</evidence>
<name>A0A6C0FBE5_9ZZZZ</name>
<dbReference type="EMBL" id="MN738838">
    <property type="protein sequence ID" value="QHT38998.1"/>
    <property type="molecule type" value="Genomic_DNA"/>
</dbReference>
<organism evidence="2">
    <name type="scientific">viral metagenome</name>
    <dbReference type="NCBI Taxonomy" id="1070528"/>
    <lineage>
        <taxon>unclassified sequences</taxon>
        <taxon>metagenomes</taxon>
        <taxon>organismal metagenomes</taxon>
    </lineage>
</organism>
<sequence>MPTGATWTNIHKICIEELLQICENELEKEPREIFRDLELFADGLGYLQPLQMFEYLIELIEDTEGQLRDLENRDLSDARFYCGAESMDSVNALPDYPFDETFLEYRDREFIEVLKQWVKNINRDIKALEDPDAIVPWHIIRYVLHYYVRESKKIMKILEERDPFIVAKKKNINHIREEGYEVGTSVSKKRCLWQIDILRKYFITEGLHPSDVRYESDNFQYYTQDIIIRGNICRWWGNSMWPRFGVGWPKYTPRPRSPSPPPLEERPEQNRPVPNIPINQTKKHITEFLAMIEEKQSEWSMPEGDYLELTQKLKVIFDSV</sequence>
<accession>A0A6C0FBE5</accession>
<protein>
    <submittedName>
        <fullName evidence="2">Uncharacterized protein</fullName>
    </submittedName>
</protein>
<proteinExistence type="predicted"/>
<dbReference type="AlphaFoldDB" id="A0A6C0FBE5"/>
<feature type="region of interest" description="Disordered" evidence="1">
    <location>
        <begin position="252"/>
        <end position="277"/>
    </location>
</feature>
<evidence type="ECO:0000256" key="1">
    <source>
        <dbReference type="SAM" id="MobiDB-lite"/>
    </source>
</evidence>